<dbReference type="InterPro" id="IPR010982">
    <property type="entry name" value="Lambda_DNA-bd_dom_sf"/>
</dbReference>
<dbReference type="PANTHER" id="PTHR30146:SF144">
    <property type="entry name" value="LACI-FAMILY TRANSCRIPTION REGULATOR"/>
    <property type="match status" value="1"/>
</dbReference>
<evidence type="ECO:0000313" key="6">
    <source>
        <dbReference type="Proteomes" id="UP001637994"/>
    </source>
</evidence>
<keyword evidence="1" id="KW-0805">Transcription regulation</keyword>
<gene>
    <name evidence="5" type="ORF">ACCQ42_09770</name>
</gene>
<evidence type="ECO:0000256" key="2">
    <source>
        <dbReference type="ARBA" id="ARBA00023125"/>
    </source>
</evidence>
<dbReference type="Pfam" id="PF13407">
    <property type="entry name" value="Peripla_BP_4"/>
    <property type="match status" value="1"/>
</dbReference>
<keyword evidence="3" id="KW-0804">Transcription</keyword>
<dbReference type="Gene3D" id="1.10.260.40">
    <property type="entry name" value="lambda repressor-like DNA-binding domains"/>
    <property type="match status" value="1"/>
</dbReference>
<dbReference type="Pfam" id="PF00356">
    <property type="entry name" value="LacI"/>
    <property type="match status" value="1"/>
</dbReference>
<evidence type="ECO:0000256" key="1">
    <source>
        <dbReference type="ARBA" id="ARBA00023015"/>
    </source>
</evidence>
<dbReference type="SMART" id="SM00354">
    <property type="entry name" value="HTH_LACI"/>
    <property type="match status" value="1"/>
</dbReference>
<proteinExistence type="predicted"/>
<dbReference type="RefSeq" id="WP_410036028.1">
    <property type="nucleotide sequence ID" value="NZ_JBGMEF010000047.1"/>
</dbReference>
<sequence length="355" mass="41011">MSKINIVDLANKLGVSTATVSRALNNKEGVGEKTRNKVIEMAKEMGYTPNVIAKTMRKEMNVVVIFPIKDENASYYTDLLWRGYKSGKREVENFNIKFHELYYEGQSFDEVDRKYLDKLAALENQGVKIDAILVYLIGDNFELTDYINDLYDNDVPVIAIHKKKHDLMANFLVTDQAEVIGRLAGEMFGYFKKDFKNVLLIENQKEKFFGEDLTSFGFRAYLAKNHAESNIYSFDQFEEDLDEKIKELLAEQKIDIAFATTARASNYLADKIENYKLKDDVFFIIAGRNKKSESYLRKDICKCIIDNNPLEEGREAVKILVNILIRNLHPKLEVGHIYKKEIKSKIIFKVMLQNS</sequence>
<dbReference type="Proteomes" id="UP001637994">
    <property type="component" value="Unassembled WGS sequence"/>
</dbReference>
<dbReference type="Gene3D" id="3.40.50.2300">
    <property type="match status" value="2"/>
</dbReference>
<evidence type="ECO:0000259" key="4">
    <source>
        <dbReference type="PROSITE" id="PS50932"/>
    </source>
</evidence>
<evidence type="ECO:0000313" key="5">
    <source>
        <dbReference type="EMBL" id="MFO3668040.1"/>
    </source>
</evidence>
<dbReference type="InterPro" id="IPR000843">
    <property type="entry name" value="HTH_LacI"/>
</dbReference>
<accession>A0ABW9MKG7</accession>
<dbReference type="EMBL" id="JBGMEF010000047">
    <property type="protein sequence ID" value="MFO3668040.1"/>
    <property type="molecule type" value="Genomic_DNA"/>
</dbReference>
<organism evidence="5 6">
    <name type="scientific">Anaerococcus kampingae</name>
    <dbReference type="NCBI Taxonomy" id="3115614"/>
    <lineage>
        <taxon>Bacteria</taxon>
        <taxon>Bacillati</taxon>
        <taxon>Bacillota</taxon>
        <taxon>Tissierellia</taxon>
        <taxon>Tissierellales</taxon>
        <taxon>Peptoniphilaceae</taxon>
        <taxon>Anaerococcus</taxon>
    </lineage>
</organism>
<feature type="domain" description="HTH lacI-type" evidence="4">
    <location>
        <begin position="4"/>
        <end position="58"/>
    </location>
</feature>
<keyword evidence="6" id="KW-1185">Reference proteome</keyword>
<name>A0ABW9MKG7_9FIRM</name>
<reference evidence="5 6" key="1">
    <citation type="journal article" date="2025" name="Anaerobe">
        <title>Description of Anaerococcus kampingiae sp. nov., Anaerococcus groningensis sp. nov., Anaerococcus martiniensis sp. nov., and Anaerococcus cruorum sp. nov., isolated from human clinical specimens.</title>
        <authorList>
            <person name="Boiten K.E."/>
            <person name="Meijer J."/>
            <person name="van Wezel E.M."/>
            <person name="Veloo A.C.M."/>
        </authorList>
    </citation>
    <scope>NUCLEOTIDE SEQUENCE [LARGE SCALE GENOMIC DNA]</scope>
    <source>
        <strain evidence="5 6">ENR0874</strain>
    </source>
</reference>
<dbReference type="SUPFAM" id="SSF47413">
    <property type="entry name" value="lambda repressor-like DNA-binding domains"/>
    <property type="match status" value="1"/>
</dbReference>
<dbReference type="CDD" id="cd01392">
    <property type="entry name" value="HTH_LacI"/>
    <property type="match status" value="1"/>
</dbReference>
<protein>
    <submittedName>
        <fullName evidence="5">LacI family DNA-binding transcriptional regulator</fullName>
    </submittedName>
</protein>
<comment type="caution">
    <text evidence="5">The sequence shown here is derived from an EMBL/GenBank/DDBJ whole genome shotgun (WGS) entry which is preliminary data.</text>
</comment>
<dbReference type="InterPro" id="IPR028082">
    <property type="entry name" value="Peripla_BP_I"/>
</dbReference>
<dbReference type="PROSITE" id="PS50932">
    <property type="entry name" value="HTH_LACI_2"/>
    <property type="match status" value="1"/>
</dbReference>
<dbReference type="SUPFAM" id="SSF53822">
    <property type="entry name" value="Periplasmic binding protein-like I"/>
    <property type="match status" value="1"/>
</dbReference>
<evidence type="ECO:0000256" key="3">
    <source>
        <dbReference type="ARBA" id="ARBA00023163"/>
    </source>
</evidence>
<dbReference type="GO" id="GO:0003677">
    <property type="term" value="F:DNA binding"/>
    <property type="evidence" value="ECO:0007669"/>
    <property type="project" value="UniProtKB-KW"/>
</dbReference>
<keyword evidence="2 5" id="KW-0238">DNA-binding</keyword>
<dbReference type="PANTHER" id="PTHR30146">
    <property type="entry name" value="LACI-RELATED TRANSCRIPTIONAL REPRESSOR"/>
    <property type="match status" value="1"/>
</dbReference>
<dbReference type="InterPro" id="IPR025997">
    <property type="entry name" value="SBP_2_dom"/>
</dbReference>